<feature type="domain" description="Endonuclease/exonuclease/phosphatase" evidence="5">
    <location>
        <begin position="320"/>
        <end position="607"/>
    </location>
</feature>
<dbReference type="CDD" id="cd04486">
    <property type="entry name" value="YhcR_OBF_like"/>
    <property type="match status" value="1"/>
</dbReference>
<dbReference type="Pfam" id="PF03372">
    <property type="entry name" value="Exo_endo_phos"/>
    <property type="match status" value="1"/>
</dbReference>
<dbReference type="CDD" id="cd10283">
    <property type="entry name" value="MnuA_DNase1-like"/>
    <property type="match status" value="1"/>
</dbReference>
<dbReference type="Pfam" id="PF00149">
    <property type="entry name" value="Metallophos"/>
    <property type="match status" value="1"/>
</dbReference>
<organism evidence="6 7">
    <name type="scientific">Protaetiibacter intestinalis</name>
    <dbReference type="NCBI Taxonomy" id="2419774"/>
    <lineage>
        <taxon>Bacteria</taxon>
        <taxon>Bacillati</taxon>
        <taxon>Actinomycetota</taxon>
        <taxon>Actinomycetes</taxon>
        <taxon>Micrococcales</taxon>
        <taxon>Microbacteriaceae</taxon>
        <taxon>Protaetiibacter</taxon>
    </lineage>
</organism>
<dbReference type="GO" id="GO:0009166">
    <property type="term" value="P:nucleotide catabolic process"/>
    <property type="evidence" value="ECO:0007669"/>
    <property type="project" value="InterPro"/>
</dbReference>
<keyword evidence="6" id="KW-0255">Endonuclease</keyword>
<dbReference type="PANTHER" id="PTHR42834:SF1">
    <property type="entry name" value="ENDONUCLEASE_EXONUCLEASE_PHOSPHATASE FAMILY PROTEIN (AFU_ORTHOLOGUE AFUA_3G09210)"/>
    <property type="match status" value="1"/>
</dbReference>
<dbReference type="NCBIfam" id="NF033681">
    <property type="entry name" value="ExeM_NucH_DNase"/>
    <property type="match status" value="1"/>
</dbReference>
<dbReference type="PANTHER" id="PTHR42834">
    <property type="entry name" value="ENDONUCLEASE/EXONUCLEASE/PHOSPHATASE FAMILY PROTEIN (AFU_ORTHOLOGUE AFUA_3G09210)"/>
    <property type="match status" value="1"/>
</dbReference>
<keyword evidence="7" id="KW-1185">Reference proteome</keyword>
<keyword evidence="6" id="KW-0378">Hydrolase</keyword>
<keyword evidence="1 2" id="KW-0732">Signal</keyword>
<evidence type="ECO:0000259" key="5">
    <source>
        <dbReference type="Pfam" id="PF03372"/>
    </source>
</evidence>
<feature type="signal peptide" evidence="2">
    <location>
        <begin position="1"/>
        <end position="40"/>
    </location>
</feature>
<dbReference type="RefSeq" id="WP_120762041.1">
    <property type="nucleotide sequence ID" value="NZ_CP032630.1"/>
</dbReference>
<dbReference type="PRINTS" id="PR01607">
    <property type="entry name" value="APYRASEFAMLY"/>
</dbReference>
<evidence type="ECO:0000259" key="4">
    <source>
        <dbReference type="Pfam" id="PF02872"/>
    </source>
</evidence>
<dbReference type="SUPFAM" id="SSF56300">
    <property type="entry name" value="Metallo-dependent phosphatases"/>
    <property type="match status" value="1"/>
</dbReference>
<evidence type="ECO:0000259" key="3">
    <source>
        <dbReference type="Pfam" id="PF00149"/>
    </source>
</evidence>
<dbReference type="InterPro" id="IPR047971">
    <property type="entry name" value="ExeM-like"/>
</dbReference>
<dbReference type="InterPro" id="IPR036907">
    <property type="entry name" value="5'-Nucleotdase_C_sf"/>
</dbReference>
<dbReference type="InterPro" id="IPR008334">
    <property type="entry name" value="5'-Nucleotdase_C"/>
</dbReference>
<dbReference type="InterPro" id="IPR004843">
    <property type="entry name" value="Calcineurin-like_PHP"/>
</dbReference>
<accession>A0A387B2G5</accession>
<dbReference type="KEGG" id="lyd:D7I47_05105"/>
<evidence type="ECO:0000256" key="1">
    <source>
        <dbReference type="ARBA" id="ARBA00022729"/>
    </source>
</evidence>
<dbReference type="Gene3D" id="3.60.21.10">
    <property type="match status" value="1"/>
</dbReference>
<protein>
    <submittedName>
        <fullName evidence="6">ExeM/NucH family extracellular endonuclease</fullName>
    </submittedName>
</protein>
<keyword evidence="6" id="KW-0540">Nuclease</keyword>
<dbReference type="InterPro" id="IPR006311">
    <property type="entry name" value="TAT_signal"/>
</dbReference>
<dbReference type="GO" id="GO:0016787">
    <property type="term" value="F:hydrolase activity"/>
    <property type="evidence" value="ECO:0007669"/>
    <property type="project" value="InterPro"/>
</dbReference>
<gene>
    <name evidence="6" type="ORF">D7I47_05105</name>
</gene>
<dbReference type="EMBL" id="CP032630">
    <property type="protein sequence ID" value="AYF97692.1"/>
    <property type="molecule type" value="Genomic_DNA"/>
</dbReference>
<dbReference type="Pfam" id="PF02872">
    <property type="entry name" value="5_nucleotid_C"/>
    <property type="match status" value="1"/>
</dbReference>
<dbReference type="Proteomes" id="UP000278886">
    <property type="component" value="Chromosome"/>
</dbReference>
<dbReference type="Gene3D" id="3.90.780.10">
    <property type="entry name" value="5'-Nucleotidase, C-terminal domain"/>
    <property type="match status" value="1"/>
</dbReference>
<dbReference type="GO" id="GO:0004519">
    <property type="term" value="F:endonuclease activity"/>
    <property type="evidence" value="ECO:0007669"/>
    <property type="project" value="UniProtKB-KW"/>
</dbReference>
<dbReference type="Gene3D" id="3.60.10.10">
    <property type="entry name" value="Endonuclease/exonuclease/phosphatase"/>
    <property type="match status" value="1"/>
</dbReference>
<sequence>MTTPETLDPSRPARRRLTAVAAAAVAALGLATLNATPALAADTTHTIAEVQGTGATTPLGGQTVTVEGVVTGYYNAASGYRGLYLQSAGSGGDTDATPGASDGIFVYFNQLNPAVAVGDLVKVTGTAGEYGGQTQLTATSASAYEVVEAGAGLPAATPLPDTVVGDAREALEGMLVQPTGDYRLASSHELYNFGSLWLSAGGELVKSTETTDAGDAANAIAASNLARRLIVDDGYSIRVDNSAHAGDQPYFTADTVVRNGDRFVPPTNTMILGYGFDNWRLQPQTPLTDASPAEYKPSFETLNPRPATAPEVGGDVQFGSFNVFNYFTTFGGDARGASGPEQFAKQKAKIVAAINGLGADVVALEEIENSAVLGETADEALGDLVAGLNDAAGAGTWDYIPTPDAANGDGNDVITTAIIFKPSVVTPVGDSFADADAVWDIARKPVAQTFDIGDGRLVTVVANHLKSKSPPSGNTAPEPADGQGFFNAERTAQAERLVDFVAGIAADPAKSSDVILLGDFNAYGQEDPAQALTDAGFVDLVPTKAQGQYTYSYNGELGSLDHAFVSGSLASSVTGVGVWGINSAEWSDRGYAYGATDGTSPYRSSDHDPVVVGVSAVKPPVTIDLLSINDFHGRLEASSTTAGAAVLGGMVDSYEAANPNTLFVGAGDLIGASTFTSFIQHDEPTIDAFNEIGLDASSFGNHEFDQGRADVDDRILEHADWPYLAANLYDRATGEPAYQEYEVREFDGVRIGFIGAVTEDLTELVSPAGIASLEVKEVVPEVNRVAEQLSDGDDSNGEADILVLLVHEGAATTDISSATDDSNFGRIVNGVDPDVDMIISGHTHLAYDFDVPIPGTDRTRPVISSGQYGAMYGHSTIVYDPETEALSIETENLNLIGAFAPDPAVAQIVADAVEVAKELGGVSLGTITQDIRRAVQSDGSENRGGESMIGNLIADAQLEATSDLGTEAALMNPGGIRADLVYAGTGEDDPDGNVTYAEAALIQPFANTLVTLDLTGAQLKAVLEQQWQPAGAARPFLKLGLSQGLEYVYDPAAAAGSHITAITLNGEPVTDDQVVKVVTNSFLAAGGDNFGAFAEGANKADSGRIDLDAFVAYIGEHSPVAPPTEQRAVGATLTAPADGTAYQAGEQVTAEFSSLLFSAGGATSGDATVSLGGEVLGTGAIALQIVDTTDEQGTATVTFTVPEGVEGAQTLTISGPGGTEVTLPIDVAAATEPAEPVATRTSGSAPLIVWGSPVKYTVTVRTADGSPAVGELVIRDGLKTVATVQLTEADHGKVTVNLGKLKRGIHLLSAQFHGEGFDPSLSWPSPVIVL</sequence>
<feature type="chain" id="PRO_5017428281" evidence="2">
    <location>
        <begin position="41"/>
        <end position="1330"/>
    </location>
</feature>
<evidence type="ECO:0000313" key="7">
    <source>
        <dbReference type="Proteomes" id="UP000278886"/>
    </source>
</evidence>
<dbReference type="SUPFAM" id="SSF56219">
    <property type="entry name" value="DNase I-like"/>
    <property type="match status" value="1"/>
</dbReference>
<dbReference type="SUPFAM" id="SSF55816">
    <property type="entry name" value="5'-nucleotidase (syn. UDP-sugar hydrolase), C-terminal domain"/>
    <property type="match status" value="1"/>
</dbReference>
<dbReference type="InterPro" id="IPR005135">
    <property type="entry name" value="Endo/exonuclease/phosphatase"/>
</dbReference>
<dbReference type="OrthoDB" id="1016457at2"/>
<dbReference type="PROSITE" id="PS51318">
    <property type="entry name" value="TAT"/>
    <property type="match status" value="1"/>
</dbReference>
<name>A0A387B2G5_9MICO</name>
<reference evidence="7" key="1">
    <citation type="submission" date="2018-09" db="EMBL/GenBank/DDBJ databases">
        <title>Genome sequencing of strain 2DFWR-13.</title>
        <authorList>
            <person name="Heo J."/>
            <person name="Kim S.-J."/>
            <person name="Kwon S.-W."/>
        </authorList>
    </citation>
    <scope>NUCLEOTIDE SEQUENCE [LARGE SCALE GENOMIC DNA]</scope>
    <source>
        <strain evidence="7">2DFWR-13</strain>
    </source>
</reference>
<evidence type="ECO:0000256" key="2">
    <source>
        <dbReference type="SAM" id="SignalP"/>
    </source>
</evidence>
<feature type="domain" description="Calcineurin-like phosphoesterase" evidence="3">
    <location>
        <begin position="628"/>
        <end position="844"/>
    </location>
</feature>
<dbReference type="InterPro" id="IPR006179">
    <property type="entry name" value="5_nucleotidase/apyrase"/>
</dbReference>
<evidence type="ECO:0000313" key="6">
    <source>
        <dbReference type="EMBL" id="AYF97692.1"/>
    </source>
</evidence>
<proteinExistence type="predicted"/>
<feature type="domain" description="5'-Nucleotidase C-terminal" evidence="4">
    <location>
        <begin position="925"/>
        <end position="1095"/>
    </location>
</feature>
<dbReference type="InterPro" id="IPR036691">
    <property type="entry name" value="Endo/exonu/phosph_ase_sf"/>
</dbReference>
<dbReference type="InterPro" id="IPR029052">
    <property type="entry name" value="Metallo-depent_PP-like"/>
</dbReference>